<dbReference type="EMBL" id="JADBEO010000007">
    <property type="protein sequence ID" value="MDR4305948.1"/>
    <property type="molecule type" value="Genomic_DNA"/>
</dbReference>
<keyword evidence="1" id="KW-1133">Transmembrane helix</keyword>
<sequence>MGWRGQHNRELAEEEERRAWLASLTPAERWRIRLYRYVPLFAGAAIGLGLVLLIRWLLA</sequence>
<feature type="transmembrane region" description="Helical" evidence="1">
    <location>
        <begin position="37"/>
        <end position="58"/>
    </location>
</feature>
<dbReference type="Proteomes" id="UP001181622">
    <property type="component" value="Unassembled WGS sequence"/>
</dbReference>
<evidence type="ECO:0000313" key="2">
    <source>
        <dbReference type="EMBL" id="MDR4305948.1"/>
    </source>
</evidence>
<gene>
    <name evidence="2" type="ORF">IHQ68_04825</name>
</gene>
<evidence type="ECO:0000313" key="3">
    <source>
        <dbReference type="Proteomes" id="UP001181622"/>
    </source>
</evidence>
<comment type="caution">
    <text evidence="2">The sequence shown here is derived from an EMBL/GenBank/DDBJ whole genome shotgun (WGS) entry which is preliminary data.</text>
</comment>
<keyword evidence="1" id="KW-0812">Transmembrane</keyword>
<proteinExistence type="predicted"/>
<organism evidence="2 3">
    <name type="scientific">Chelatococcus sambhunathii</name>
    <dbReference type="NCBI Taxonomy" id="363953"/>
    <lineage>
        <taxon>Bacteria</taxon>
        <taxon>Pseudomonadati</taxon>
        <taxon>Pseudomonadota</taxon>
        <taxon>Alphaproteobacteria</taxon>
        <taxon>Hyphomicrobiales</taxon>
        <taxon>Chelatococcaceae</taxon>
        <taxon>Chelatococcus</taxon>
    </lineage>
</organism>
<evidence type="ECO:0000256" key="1">
    <source>
        <dbReference type="SAM" id="Phobius"/>
    </source>
</evidence>
<accession>A0ABU1DCW3</accession>
<dbReference type="RefSeq" id="WP_309389362.1">
    <property type="nucleotide sequence ID" value="NZ_JADBEO010000007.1"/>
</dbReference>
<name>A0ABU1DCW3_9HYPH</name>
<keyword evidence="1" id="KW-0472">Membrane</keyword>
<keyword evidence="3" id="KW-1185">Reference proteome</keyword>
<protein>
    <submittedName>
        <fullName evidence="2">Uncharacterized protein</fullName>
    </submittedName>
</protein>
<reference evidence="2" key="1">
    <citation type="submission" date="2020-10" db="EMBL/GenBank/DDBJ databases">
        <authorList>
            <person name="Abbas A."/>
            <person name="Razzaq R."/>
            <person name="Waqas M."/>
            <person name="Abbas N."/>
            <person name="Nielsen T.K."/>
            <person name="Hansen L.H."/>
            <person name="Hussain S."/>
            <person name="Shahid M."/>
        </authorList>
    </citation>
    <scope>NUCLEOTIDE SEQUENCE</scope>
    <source>
        <strain evidence="2">S14</strain>
    </source>
</reference>